<dbReference type="Proteomes" id="UP000248423">
    <property type="component" value="Unassembled WGS sequence"/>
</dbReference>
<organism evidence="1 2">
    <name type="scientific">Aspergillus sclerotiicarbonarius (strain CBS 121057 / IBT 28362)</name>
    <dbReference type="NCBI Taxonomy" id="1448318"/>
    <lineage>
        <taxon>Eukaryota</taxon>
        <taxon>Fungi</taxon>
        <taxon>Dikarya</taxon>
        <taxon>Ascomycota</taxon>
        <taxon>Pezizomycotina</taxon>
        <taxon>Eurotiomycetes</taxon>
        <taxon>Eurotiomycetidae</taxon>
        <taxon>Eurotiales</taxon>
        <taxon>Aspergillaceae</taxon>
        <taxon>Aspergillus</taxon>
        <taxon>Aspergillus subgen. Circumdati</taxon>
    </lineage>
</organism>
<proteinExistence type="predicted"/>
<reference evidence="1 2" key="1">
    <citation type="submission" date="2018-02" db="EMBL/GenBank/DDBJ databases">
        <title>The genomes of Aspergillus section Nigri reveals drivers in fungal speciation.</title>
        <authorList>
            <consortium name="DOE Joint Genome Institute"/>
            <person name="Vesth T.C."/>
            <person name="Nybo J."/>
            <person name="Theobald S."/>
            <person name="Brandl J."/>
            <person name="Frisvad J.C."/>
            <person name="Nielsen K.F."/>
            <person name="Lyhne E.K."/>
            <person name="Kogle M.E."/>
            <person name="Kuo A."/>
            <person name="Riley R."/>
            <person name="Clum A."/>
            <person name="Nolan M."/>
            <person name="Lipzen A."/>
            <person name="Salamov A."/>
            <person name="Henrissat B."/>
            <person name="Wiebenga A."/>
            <person name="De vries R.P."/>
            <person name="Grigoriev I.V."/>
            <person name="Mortensen U.H."/>
            <person name="Andersen M.R."/>
            <person name="Baker S.E."/>
        </authorList>
    </citation>
    <scope>NUCLEOTIDE SEQUENCE [LARGE SCALE GENOMIC DNA]</scope>
    <source>
        <strain evidence="1 2">CBS 121057</strain>
    </source>
</reference>
<dbReference type="VEuPathDB" id="FungiDB:BO78DRAFT_73620"/>
<evidence type="ECO:0000313" key="2">
    <source>
        <dbReference type="Proteomes" id="UP000248423"/>
    </source>
</evidence>
<sequence length="151" mass="16579">MHASRTTRSIAREPEECVGVTRPTRTERTVAGVVISKRPSKAAGFKVSLVLRPLVSLDRTTQHNIVLWIPAILRLERGMWLVDRPRPKGACCVAKQTPGPCGPPHRLALLSCTPSLKVTICDRASPVPILVGIVPHPCLDSGMFHWWIPSP</sequence>
<accession>A0A319EE62</accession>
<name>A0A319EE62_ASPSB</name>
<dbReference type="AlphaFoldDB" id="A0A319EE62"/>
<gene>
    <name evidence="1" type="ORF">BO78DRAFT_73620</name>
</gene>
<evidence type="ECO:0000313" key="1">
    <source>
        <dbReference type="EMBL" id="PYI08502.1"/>
    </source>
</evidence>
<keyword evidence="2" id="KW-1185">Reference proteome</keyword>
<protein>
    <submittedName>
        <fullName evidence="1">Uncharacterized protein</fullName>
    </submittedName>
</protein>
<dbReference type="EMBL" id="KZ826334">
    <property type="protein sequence ID" value="PYI08502.1"/>
    <property type="molecule type" value="Genomic_DNA"/>
</dbReference>